<dbReference type="EMBL" id="JAODUO010003413">
    <property type="protein sequence ID" value="KAK2147547.1"/>
    <property type="molecule type" value="Genomic_DNA"/>
</dbReference>
<proteinExistence type="predicted"/>
<keyword evidence="1" id="KW-1133">Transmembrane helix</keyword>
<organism evidence="2 3">
    <name type="scientific">Ridgeia piscesae</name>
    <name type="common">Tubeworm</name>
    <dbReference type="NCBI Taxonomy" id="27915"/>
    <lineage>
        <taxon>Eukaryota</taxon>
        <taxon>Metazoa</taxon>
        <taxon>Spiralia</taxon>
        <taxon>Lophotrochozoa</taxon>
        <taxon>Annelida</taxon>
        <taxon>Polychaeta</taxon>
        <taxon>Sedentaria</taxon>
        <taxon>Canalipalpata</taxon>
        <taxon>Sabellida</taxon>
        <taxon>Siboglinidae</taxon>
        <taxon>Ridgeia</taxon>
    </lineage>
</organism>
<keyword evidence="1" id="KW-0472">Membrane</keyword>
<protein>
    <submittedName>
        <fullName evidence="2">Uncharacterized protein</fullName>
    </submittedName>
</protein>
<evidence type="ECO:0000313" key="3">
    <source>
        <dbReference type="Proteomes" id="UP001209878"/>
    </source>
</evidence>
<comment type="caution">
    <text evidence="2">The sequence shown here is derived from an EMBL/GenBank/DDBJ whole genome shotgun (WGS) entry which is preliminary data.</text>
</comment>
<dbReference type="Proteomes" id="UP001209878">
    <property type="component" value="Unassembled WGS sequence"/>
</dbReference>
<gene>
    <name evidence="2" type="ORF">NP493_3429g00000</name>
</gene>
<evidence type="ECO:0000313" key="2">
    <source>
        <dbReference type="EMBL" id="KAK2147547.1"/>
    </source>
</evidence>
<sequence>MTTIVSTVKKVAKDGSFGNFTIDPNSVSATKIEPKTPDSRWLPAVLGSVISLVLIILVVILIIFIARKVKANRVHDPTDSDAPTVYSPTGSKQQMFWQQRSQAMPEGLNVSERYERQRMNVVSKAMKHVEHIDWSVMRNFAQRNVSRPGDMLHRDSRAPGQQRRGDEWVSVMDARASPLTNLLHCLLHRPSLLTHLIHCILHDQSLLTYHVH</sequence>
<dbReference type="AlphaFoldDB" id="A0AAD9MVQ2"/>
<keyword evidence="1" id="KW-0812">Transmembrane</keyword>
<reference evidence="2" key="1">
    <citation type="journal article" date="2023" name="Mol. Biol. Evol.">
        <title>Third-Generation Sequencing Reveals the Adaptive Role of the Epigenome in Three Deep-Sea Polychaetes.</title>
        <authorList>
            <person name="Perez M."/>
            <person name="Aroh O."/>
            <person name="Sun Y."/>
            <person name="Lan Y."/>
            <person name="Juniper S.K."/>
            <person name="Young C.R."/>
            <person name="Angers B."/>
            <person name="Qian P.Y."/>
        </authorList>
    </citation>
    <scope>NUCLEOTIDE SEQUENCE</scope>
    <source>
        <strain evidence="2">R07B-5</strain>
    </source>
</reference>
<feature type="transmembrane region" description="Helical" evidence="1">
    <location>
        <begin position="41"/>
        <end position="66"/>
    </location>
</feature>
<accession>A0AAD9MVQ2</accession>
<name>A0AAD9MVQ2_RIDPI</name>
<evidence type="ECO:0000256" key="1">
    <source>
        <dbReference type="SAM" id="Phobius"/>
    </source>
</evidence>
<keyword evidence="3" id="KW-1185">Reference proteome</keyword>